<name>A0A875S8L2_EENNA</name>
<evidence type="ECO:0000256" key="4">
    <source>
        <dbReference type="ARBA" id="ARBA00022664"/>
    </source>
</evidence>
<keyword evidence="7 13" id="KW-0862">Zinc</keyword>
<dbReference type="Gene3D" id="6.10.140.1790">
    <property type="match status" value="1"/>
</dbReference>
<organism evidence="16 17">
    <name type="scientific">Eeniella nana</name>
    <name type="common">Yeast</name>
    <name type="synonym">Brettanomyces nanus</name>
    <dbReference type="NCBI Taxonomy" id="13502"/>
    <lineage>
        <taxon>Eukaryota</taxon>
        <taxon>Fungi</taxon>
        <taxon>Dikarya</taxon>
        <taxon>Ascomycota</taxon>
        <taxon>Saccharomycotina</taxon>
        <taxon>Pichiomycetes</taxon>
        <taxon>Pichiales</taxon>
        <taxon>Pichiaceae</taxon>
        <taxon>Brettanomyces</taxon>
    </lineage>
</organism>
<accession>A0A875S8L2</accession>
<dbReference type="PANTHER" id="PTHR11208:SF45">
    <property type="entry name" value="SPLICING FACTOR 1"/>
    <property type="match status" value="1"/>
</dbReference>
<evidence type="ECO:0000256" key="6">
    <source>
        <dbReference type="ARBA" id="ARBA00022771"/>
    </source>
</evidence>
<evidence type="ECO:0000256" key="12">
    <source>
        <dbReference type="PROSITE-ProRule" id="PRU00117"/>
    </source>
</evidence>
<evidence type="ECO:0000256" key="11">
    <source>
        <dbReference type="PROSITE-ProRule" id="PRU00047"/>
    </source>
</evidence>
<evidence type="ECO:0000256" key="10">
    <source>
        <dbReference type="ARBA" id="ARBA00023242"/>
    </source>
</evidence>
<feature type="compositionally biased region" description="Polar residues" evidence="14">
    <location>
        <begin position="411"/>
        <end position="424"/>
    </location>
</feature>
<dbReference type="InterPro" id="IPR032570">
    <property type="entry name" value="SF1-HH"/>
</dbReference>
<feature type="compositionally biased region" description="Pro residues" evidence="14">
    <location>
        <begin position="426"/>
        <end position="440"/>
    </location>
</feature>
<dbReference type="CDD" id="cd02395">
    <property type="entry name" value="KH-I_BBP"/>
    <property type="match status" value="1"/>
</dbReference>
<dbReference type="InterPro" id="IPR055256">
    <property type="entry name" value="KH_1_KHDC4/BBP-like"/>
</dbReference>
<dbReference type="PROSITE" id="PS50084">
    <property type="entry name" value="KH_TYPE_1"/>
    <property type="match status" value="1"/>
</dbReference>
<proteinExistence type="inferred from homology"/>
<dbReference type="InterPro" id="IPR045071">
    <property type="entry name" value="BBP-like"/>
</dbReference>
<dbReference type="Gene3D" id="4.10.60.10">
    <property type="entry name" value="Zinc finger, CCHC-type"/>
    <property type="match status" value="1"/>
</dbReference>
<evidence type="ECO:0000256" key="14">
    <source>
        <dbReference type="SAM" id="MobiDB-lite"/>
    </source>
</evidence>
<evidence type="ECO:0000256" key="5">
    <source>
        <dbReference type="ARBA" id="ARBA00022723"/>
    </source>
</evidence>
<dbReference type="GO" id="GO:0003729">
    <property type="term" value="F:mRNA binding"/>
    <property type="evidence" value="ECO:0007669"/>
    <property type="project" value="TreeGrafter"/>
</dbReference>
<evidence type="ECO:0000259" key="15">
    <source>
        <dbReference type="PROSITE" id="PS50158"/>
    </source>
</evidence>
<evidence type="ECO:0000256" key="13">
    <source>
        <dbReference type="RuleBase" id="RU367126"/>
    </source>
</evidence>
<keyword evidence="10 13" id="KW-0539">Nucleus</keyword>
<dbReference type="InterPro" id="IPR004087">
    <property type="entry name" value="KH_dom"/>
</dbReference>
<evidence type="ECO:0000313" key="17">
    <source>
        <dbReference type="Proteomes" id="UP000662931"/>
    </source>
</evidence>
<comment type="subcellular location">
    <subcellularLocation>
        <location evidence="1 13">Nucleus</location>
    </subcellularLocation>
</comment>
<dbReference type="OrthoDB" id="6777263at2759"/>
<feature type="region of interest" description="Disordered" evidence="14">
    <location>
        <begin position="31"/>
        <end position="56"/>
    </location>
</feature>
<dbReference type="EMBL" id="CP064815">
    <property type="protein sequence ID" value="QPG77223.1"/>
    <property type="molecule type" value="Genomic_DNA"/>
</dbReference>
<evidence type="ECO:0000313" key="16">
    <source>
        <dbReference type="EMBL" id="QPG77223.1"/>
    </source>
</evidence>
<dbReference type="SMART" id="SM00322">
    <property type="entry name" value="KH"/>
    <property type="match status" value="1"/>
</dbReference>
<evidence type="ECO:0000256" key="1">
    <source>
        <dbReference type="ARBA" id="ARBA00004123"/>
    </source>
</evidence>
<feature type="region of interest" description="Disordered" evidence="14">
    <location>
        <begin position="281"/>
        <end position="495"/>
    </location>
</feature>
<keyword evidence="5 13" id="KW-0479">Metal-binding</keyword>
<feature type="domain" description="CCHC-type" evidence="15">
    <location>
        <begin position="219"/>
        <end position="233"/>
    </location>
</feature>
<dbReference type="Pfam" id="PF00098">
    <property type="entry name" value="zf-CCHC"/>
    <property type="match status" value="1"/>
</dbReference>
<dbReference type="Proteomes" id="UP000662931">
    <property type="component" value="Chromosome 4"/>
</dbReference>
<dbReference type="SMART" id="SM00343">
    <property type="entry name" value="ZnF_C2HC"/>
    <property type="match status" value="2"/>
</dbReference>
<dbReference type="InterPro" id="IPR036875">
    <property type="entry name" value="Znf_CCHC_sf"/>
</dbReference>
<dbReference type="InterPro" id="IPR001878">
    <property type="entry name" value="Znf_CCHC"/>
</dbReference>
<dbReference type="GeneID" id="62198030"/>
<dbReference type="GO" id="GO:0005681">
    <property type="term" value="C:spliceosomal complex"/>
    <property type="evidence" value="ECO:0007669"/>
    <property type="project" value="UniProtKB-KW"/>
</dbReference>
<evidence type="ECO:0000256" key="2">
    <source>
        <dbReference type="ARBA" id="ARBA00010382"/>
    </source>
</evidence>
<sequence>MLLNTLTPEQIDAVVTLSRIREIASYGHDAYIPTPESRSPSPPPVYDNTGKRTNTPEDRFFTKCKQERDALMYYASNTIPGYEPPDWFKKNFKITEKLIVPTDKYPDINFVGLLIGPRGNTLRYITKESGAHIGIRGKGSVKMGRISESTAAKMRLDEPLHCLITGESQQQVQKALKMCQDVIDKAVFSGPGQNDLKRNQMKELAVLNGTLRDESEHLCGLCGERGHSRFDCPHKNSIDYINSVVCEKCGNVGHLAKDCKMSAAGGNMDREFESMMREIEDAPEQPSAGPLPLEASHEPSNAPRRAENGLPDSTYNDFQSRDSDRHSDRDWNSQNANERPSNHGYGFSKPYNKSYQQSYQPPSQESQESLQRSYQRPYEQPYQQHYQRPYQQSYRQPFDPAYKRPYERVNNEGQFSHPYQSRVSHSPPPDNHLPRVPPQKPGEYNSPPPKRHHLAPPPGMHSSLPPPPGSISLSLQRKRPRPPPPSGSRPQRPSI</sequence>
<reference evidence="16" key="1">
    <citation type="submission" date="2020-10" db="EMBL/GenBank/DDBJ databases">
        <authorList>
            <person name="Roach M.J.R."/>
        </authorList>
    </citation>
    <scope>NUCLEOTIDE SEQUENCE</scope>
    <source>
        <strain evidence="16">CBS 1945</strain>
    </source>
</reference>
<comment type="similarity">
    <text evidence="2 13">Belongs to the BBP/SF1 family.</text>
</comment>
<dbReference type="SUPFAM" id="SSF54791">
    <property type="entry name" value="Eukaryotic type KH-domain (KH-domain type I)"/>
    <property type="match status" value="1"/>
</dbReference>
<dbReference type="GO" id="GO:0008270">
    <property type="term" value="F:zinc ion binding"/>
    <property type="evidence" value="ECO:0007669"/>
    <property type="project" value="UniProtKB-UniRule"/>
</dbReference>
<dbReference type="KEGG" id="bnn:FOA43_004630"/>
<protein>
    <recommendedName>
        <fullName evidence="3 13">Branchpoint-bridging protein</fullName>
    </recommendedName>
</protein>
<dbReference type="InterPro" id="IPR036612">
    <property type="entry name" value="KH_dom_type_1_sf"/>
</dbReference>
<keyword evidence="17" id="KW-1185">Reference proteome</keyword>
<evidence type="ECO:0000256" key="3">
    <source>
        <dbReference type="ARBA" id="ARBA00017984"/>
    </source>
</evidence>
<dbReference type="AlphaFoldDB" id="A0A875S8L2"/>
<dbReference type="Gene3D" id="3.30.1370.10">
    <property type="entry name" value="K Homology domain, type 1"/>
    <property type="match status" value="1"/>
</dbReference>
<dbReference type="PROSITE" id="PS50158">
    <property type="entry name" value="ZF_CCHC"/>
    <property type="match status" value="2"/>
</dbReference>
<dbReference type="RefSeq" id="XP_038780788.1">
    <property type="nucleotide sequence ID" value="XM_038924860.1"/>
</dbReference>
<dbReference type="Pfam" id="PF16275">
    <property type="entry name" value="SF1-HH"/>
    <property type="match status" value="1"/>
</dbReference>
<evidence type="ECO:0000256" key="9">
    <source>
        <dbReference type="ARBA" id="ARBA00023187"/>
    </source>
</evidence>
<dbReference type="InterPro" id="IPR047086">
    <property type="entry name" value="SF1-HH_sf"/>
</dbReference>
<comment type="function">
    <text evidence="13">Necessary for the splicing of pre-mRNA. Has a role in the recognition of the branch site (5'-UACUAAC-3'), the pyrimidine tract and the 3'-splice site at the 3'-end of introns.</text>
</comment>
<evidence type="ECO:0000256" key="7">
    <source>
        <dbReference type="ARBA" id="ARBA00022833"/>
    </source>
</evidence>
<dbReference type="GO" id="GO:0048024">
    <property type="term" value="P:regulation of mRNA splicing, via spliceosome"/>
    <property type="evidence" value="ECO:0007669"/>
    <property type="project" value="TreeGrafter"/>
</dbReference>
<dbReference type="SUPFAM" id="SSF57756">
    <property type="entry name" value="Retrovirus zinc finger-like domains"/>
    <property type="match status" value="1"/>
</dbReference>
<feature type="compositionally biased region" description="Basic and acidic residues" evidence="14">
    <location>
        <begin position="319"/>
        <end position="331"/>
    </location>
</feature>
<gene>
    <name evidence="16" type="ORF">FOA43_004630</name>
</gene>
<evidence type="ECO:0000256" key="8">
    <source>
        <dbReference type="ARBA" id="ARBA00022884"/>
    </source>
</evidence>
<feature type="compositionally biased region" description="Basic and acidic residues" evidence="14">
    <location>
        <begin position="401"/>
        <end position="410"/>
    </location>
</feature>
<keyword evidence="8 12" id="KW-0694">RNA-binding</keyword>
<dbReference type="GO" id="GO:0000398">
    <property type="term" value="P:mRNA splicing, via spliceosome"/>
    <property type="evidence" value="ECO:0007669"/>
    <property type="project" value="UniProtKB-UniRule"/>
</dbReference>
<keyword evidence="13" id="KW-0747">Spliceosome</keyword>
<dbReference type="Pfam" id="PF22675">
    <property type="entry name" value="KH-I_KHDC4-BBP"/>
    <property type="match status" value="1"/>
</dbReference>
<feature type="domain" description="CCHC-type" evidence="15">
    <location>
        <begin position="246"/>
        <end position="260"/>
    </location>
</feature>
<keyword evidence="6 11" id="KW-0863">Zinc-finger</keyword>
<feature type="compositionally biased region" description="Low complexity" evidence="14">
    <location>
        <begin position="354"/>
        <end position="397"/>
    </location>
</feature>
<keyword evidence="9 13" id="KW-0508">mRNA splicing</keyword>
<dbReference type="PANTHER" id="PTHR11208">
    <property type="entry name" value="RNA-BINDING PROTEIN RELATED"/>
    <property type="match status" value="1"/>
</dbReference>
<dbReference type="GO" id="GO:0045131">
    <property type="term" value="F:pre-mRNA branch point binding"/>
    <property type="evidence" value="ECO:0007669"/>
    <property type="project" value="UniProtKB-UniRule"/>
</dbReference>
<feature type="compositionally biased region" description="Pro residues" evidence="14">
    <location>
        <begin position="455"/>
        <end position="469"/>
    </location>
</feature>
<keyword evidence="4 13" id="KW-0507">mRNA processing</keyword>